<dbReference type="Proteomes" id="UP001589589">
    <property type="component" value="Unassembled WGS sequence"/>
</dbReference>
<keyword evidence="1" id="KW-1133">Transmembrane helix</keyword>
<dbReference type="EMBL" id="JBHMEX010000061">
    <property type="protein sequence ID" value="MFB9066138.1"/>
    <property type="molecule type" value="Genomic_DNA"/>
</dbReference>
<feature type="transmembrane region" description="Helical" evidence="1">
    <location>
        <begin position="6"/>
        <end position="25"/>
    </location>
</feature>
<gene>
    <name evidence="2" type="ORF">ACFFUQ_19155</name>
</gene>
<name>A0ABV5FRL9_9FLAO</name>
<evidence type="ECO:0000256" key="1">
    <source>
        <dbReference type="SAM" id="Phobius"/>
    </source>
</evidence>
<evidence type="ECO:0000313" key="3">
    <source>
        <dbReference type="Proteomes" id="UP001589589"/>
    </source>
</evidence>
<organism evidence="2 3">
    <name type="scientific">Flavobacterium branchiarum</name>
    <dbReference type="NCBI Taxonomy" id="1114870"/>
    <lineage>
        <taxon>Bacteria</taxon>
        <taxon>Pseudomonadati</taxon>
        <taxon>Bacteroidota</taxon>
        <taxon>Flavobacteriia</taxon>
        <taxon>Flavobacteriales</taxon>
        <taxon>Flavobacteriaceae</taxon>
        <taxon>Flavobacterium</taxon>
    </lineage>
</organism>
<keyword evidence="1" id="KW-0812">Transmembrane</keyword>
<keyword evidence="3" id="KW-1185">Reference proteome</keyword>
<evidence type="ECO:0000313" key="2">
    <source>
        <dbReference type="EMBL" id="MFB9066138.1"/>
    </source>
</evidence>
<protein>
    <submittedName>
        <fullName evidence="2">Uncharacterized protein</fullName>
    </submittedName>
</protein>
<proteinExistence type="predicted"/>
<sequence length="132" mass="15454">MINKRNIIPLLFLMAFFIFVLYGQIRSYKYENELKEKGVVTISRIDSIEELPKWSYLHMSYFIGDKRYTSYENGLQTGISNKDIGKFYEIRYLPESPEIVRGNYSKEITDTLAILKAGFSREDIMNSNLGIE</sequence>
<keyword evidence="1" id="KW-0472">Membrane</keyword>
<dbReference type="RefSeq" id="WP_290263181.1">
    <property type="nucleotide sequence ID" value="NZ_JAUFQQ010000003.1"/>
</dbReference>
<reference evidence="2 3" key="1">
    <citation type="submission" date="2024-09" db="EMBL/GenBank/DDBJ databases">
        <authorList>
            <person name="Sun Q."/>
            <person name="Mori K."/>
        </authorList>
    </citation>
    <scope>NUCLEOTIDE SEQUENCE [LARGE SCALE GENOMIC DNA]</scope>
    <source>
        <strain evidence="2 3">CECT 7908</strain>
    </source>
</reference>
<comment type="caution">
    <text evidence="2">The sequence shown here is derived from an EMBL/GenBank/DDBJ whole genome shotgun (WGS) entry which is preliminary data.</text>
</comment>
<accession>A0ABV5FRL9</accession>